<dbReference type="GO" id="GO:0065002">
    <property type="term" value="P:intracellular protein transmembrane transport"/>
    <property type="evidence" value="ECO:0007669"/>
    <property type="project" value="TreeGrafter"/>
</dbReference>
<comment type="similarity">
    <text evidence="5">Belongs to the TatC family.</text>
</comment>
<comment type="function">
    <text evidence="5">Part of the twin-arginine translocation (Tat) system that transports large folded proteins containing a characteristic twin-arginine motif in their signal peptide across membranes.</text>
</comment>
<dbReference type="PATRIC" id="fig|1111454.3.peg.2185"/>
<keyword evidence="5" id="KW-0811">Translocation</keyword>
<evidence type="ECO:0000313" key="7">
    <source>
        <dbReference type="Proteomes" id="UP000017090"/>
    </source>
</evidence>
<dbReference type="eggNOG" id="COG0805">
    <property type="taxonomic scope" value="Bacteria"/>
</dbReference>
<dbReference type="HAMAP" id="MF_00902">
    <property type="entry name" value="TatC"/>
    <property type="match status" value="1"/>
</dbReference>
<evidence type="ECO:0000256" key="1">
    <source>
        <dbReference type="ARBA" id="ARBA00004141"/>
    </source>
</evidence>
<dbReference type="STRING" id="1111454.HMPREF1250_1549"/>
<comment type="subcellular location">
    <subcellularLocation>
        <location evidence="5">Cell membrane</location>
        <topology evidence="5">Multi-pass membrane protein</topology>
    </subcellularLocation>
    <subcellularLocation>
        <location evidence="1">Membrane</location>
        <topology evidence="1">Multi-pass membrane protein</topology>
    </subcellularLocation>
</comment>
<evidence type="ECO:0000256" key="5">
    <source>
        <dbReference type="HAMAP-Rule" id="MF_00902"/>
    </source>
</evidence>
<dbReference type="NCBIfam" id="TIGR00945">
    <property type="entry name" value="tatC"/>
    <property type="match status" value="1"/>
</dbReference>
<dbReference type="GO" id="GO:0009977">
    <property type="term" value="F:proton motive force dependent protein transmembrane transporter activity"/>
    <property type="evidence" value="ECO:0007669"/>
    <property type="project" value="TreeGrafter"/>
</dbReference>
<dbReference type="Proteomes" id="UP000017090">
    <property type="component" value="Unassembled WGS sequence"/>
</dbReference>
<comment type="caution">
    <text evidence="6">The sequence shown here is derived from an EMBL/GenBank/DDBJ whole genome shotgun (WGS) entry which is preliminary data.</text>
</comment>
<dbReference type="RefSeq" id="WP_023054673.1">
    <property type="nucleotide sequence ID" value="NZ_AWXA01000062.1"/>
</dbReference>
<keyword evidence="5" id="KW-0813">Transport</keyword>
<keyword evidence="5" id="KW-0653">Protein transport</keyword>
<keyword evidence="4 5" id="KW-0472">Membrane</keyword>
<dbReference type="GO" id="GO:0033281">
    <property type="term" value="C:TAT protein transport complex"/>
    <property type="evidence" value="ECO:0007669"/>
    <property type="project" value="UniProtKB-UniRule"/>
</dbReference>
<dbReference type="GO" id="GO:0043953">
    <property type="term" value="P:protein transport by the Tat complex"/>
    <property type="evidence" value="ECO:0007669"/>
    <property type="project" value="UniProtKB-UniRule"/>
</dbReference>
<dbReference type="PANTHER" id="PTHR30371:SF0">
    <property type="entry name" value="SEC-INDEPENDENT PROTEIN TRANSLOCASE PROTEIN TATC, CHLOROPLASTIC-RELATED"/>
    <property type="match status" value="1"/>
</dbReference>
<reference evidence="6 7" key="1">
    <citation type="submission" date="2013-09" db="EMBL/GenBank/DDBJ databases">
        <authorList>
            <person name="Durkin A.S."/>
            <person name="Haft D.R."/>
            <person name="McCorrison J."/>
            <person name="Torralba M."/>
            <person name="Gillis M."/>
            <person name="Haft D.H."/>
            <person name="Methe B."/>
            <person name="Sutton G."/>
            <person name="Nelson K.E."/>
        </authorList>
    </citation>
    <scope>NUCLEOTIDE SEQUENCE [LARGE SCALE GENOMIC DNA]</scope>
    <source>
        <strain evidence="6 7">BV3C16-1</strain>
    </source>
</reference>
<evidence type="ECO:0000256" key="3">
    <source>
        <dbReference type="ARBA" id="ARBA00022989"/>
    </source>
</evidence>
<comment type="caution">
    <text evidence="5">Lacks conserved residue(s) required for the propagation of feature annotation.</text>
</comment>
<feature type="transmembrane region" description="Helical" evidence="5">
    <location>
        <begin position="63"/>
        <end position="85"/>
    </location>
</feature>
<organism evidence="6 7">
    <name type="scientific">Megasphaera vaginalis</name>
    <name type="common">ex Srinivasan et al. 2021</name>
    <dbReference type="NCBI Taxonomy" id="1111454"/>
    <lineage>
        <taxon>Bacteria</taxon>
        <taxon>Bacillati</taxon>
        <taxon>Bacillota</taxon>
        <taxon>Negativicutes</taxon>
        <taxon>Veillonellales</taxon>
        <taxon>Veillonellaceae</taxon>
        <taxon>Megasphaera</taxon>
    </lineage>
</organism>
<feature type="transmembrane region" description="Helical" evidence="5">
    <location>
        <begin position="191"/>
        <end position="209"/>
    </location>
</feature>
<dbReference type="InterPro" id="IPR019820">
    <property type="entry name" value="Sec-indep_translocase_CS"/>
</dbReference>
<sequence>MMKNTVNDEMPLVDHLQEFRRRLLACLAVVAVTSAIAYAYVDELIALLSEPAGKLYFMNPAEVFFSYLEVAVFTGVLTAFPFIFYELWAFVRPGLRAAERKLLCRLLPAGVFLFYGGLLFSYFLVLPAAVRFFMGFATETLQPMFSLESYLSFFVALVLPFGIVFELPLLLLFLARMGIVSAAMLRQKRRLLIVFAFVFAAVVSPTTDIFTQCMIAVPMILLYEISIVLVKWLIQK</sequence>
<dbReference type="OrthoDB" id="9777044at2"/>
<protein>
    <recommendedName>
        <fullName evidence="5">Sec-independent protein translocase protein TatC</fullName>
    </recommendedName>
</protein>
<dbReference type="InterPro" id="IPR002033">
    <property type="entry name" value="TatC"/>
</dbReference>
<dbReference type="PROSITE" id="PS01218">
    <property type="entry name" value="TATC"/>
    <property type="match status" value="1"/>
</dbReference>
<keyword evidence="2 5" id="KW-0812">Transmembrane</keyword>
<proteinExistence type="inferred from homology"/>
<evidence type="ECO:0000313" key="6">
    <source>
        <dbReference type="EMBL" id="ERT56510.1"/>
    </source>
</evidence>
<feature type="transmembrane region" description="Helical" evidence="5">
    <location>
        <begin position="150"/>
        <end position="179"/>
    </location>
</feature>
<gene>
    <name evidence="5 6" type="primary">tatC</name>
    <name evidence="6" type="ORF">HMPREF1250_1549</name>
</gene>
<evidence type="ECO:0000256" key="2">
    <source>
        <dbReference type="ARBA" id="ARBA00022692"/>
    </source>
</evidence>
<dbReference type="Pfam" id="PF00902">
    <property type="entry name" value="TatC"/>
    <property type="match status" value="1"/>
</dbReference>
<dbReference type="PANTHER" id="PTHR30371">
    <property type="entry name" value="SEC-INDEPENDENT PROTEIN TRANSLOCASE PROTEIN TATC"/>
    <property type="match status" value="1"/>
</dbReference>
<evidence type="ECO:0000256" key="4">
    <source>
        <dbReference type="ARBA" id="ARBA00023136"/>
    </source>
</evidence>
<keyword evidence="5" id="KW-1003">Cell membrane</keyword>
<name>U7UAY4_9FIRM</name>
<comment type="subunit">
    <text evidence="5">Forms a complex with TatA.</text>
</comment>
<keyword evidence="3 5" id="KW-1133">Transmembrane helix</keyword>
<dbReference type="AlphaFoldDB" id="U7UAY4"/>
<dbReference type="EMBL" id="AWXA01000062">
    <property type="protein sequence ID" value="ERT56510.1"/>
    <property type="molecule type" value="Genomic_DNA"/>
</dbReference>
<feature type="transmembrane region" description="Helical" evidence="5">
    <location>
        <begin position="215"/>
        <end position="234"/>
    </location>
</feature>
<keyword evidence="7" id="KW-1185">Reference proteome</keyword>
<dbReference type="PRINTS" id="PR01840">
    <property type="entry name" value="TATCFAMILY"/>
</dbReference>
<accession>U7UAY4</accession>
<feature type="transmembrane region" description="Helical" evidence="5">
    <location>
        <begin position="106"/>
        <end position="130"/>
    </location>
</feature>